<dbReference type="GO" id="GO:0005634">
    <property type="term" value="C:nucleus"/>
    <property type="evidence" value="ECO:0007669"/>
    <property type="project" value="UniProtKB-SubCell"/>
</dbReference>
<evidence type="ECO:0000256" key="6">
    <source>
        <dbReference type="ARBA" id="ARBA00023242"/>
    </source>
</evidence>
<evidence type="ECO:0000256" key="3">
    <source>
        <dbReference type="ARBA" id="ARBA00004496"/>
    </source>
</evidence>
<evidence type="ECO:0000256" key="4">
    <source>
        <dbReference type="ARBA" id="ARBA00021436"/>
    </source>
</evidence>
<gene>
    <name evidence="7" type="ORF">PUN28_004167</name>
</gene>
<dbReference type="Proteomes" id="UP001430953">
    <property type="component" value="Unassembled WGS sequence"/>
</dbReference>
<dbReference type="PANTHER" id="PTHR33588">
    <property type="entry name" value="CILIA- AND FLAGELLA-ASSOCIATED PROTEIN 299"/>
    <property type="match status" value="1"/>
</dbReference>
<evidence type="ECO:0000256" key="5">
    <source>
        <dbReference type="ARBA" id="ARBA00022490"/>
    </source>
</evidence>
<comment type="subcellular location">
    <subcellularLocation>
        <location evidence="3">Cytoplasm</location>
    </subcellularLocation>
    <subcellularLocation>
        <location evidence="2">Nucleus</location>
    </subcellularLocation>
</comment>
<keyword evidence="8" id="KW-1185">Reference proteome</keyword>
<accession>A0AAW2GPU3</accession>
<comment type="caution">
    <text evidence="7">The sequence shown here is derived from an EMBL/GenBank/DDBJ whole genome shotgun (WGS) entry which is preliminary data.</text>
</comment>
<organism evidence="7 8">
    <name type="scientific">Cardiocondyla obscurior</name>
    <dbReference type="NCBI Taxonomy" id="286306"/>
    <lineage>
        <taxon>Eukaryota</taxon>
        <taxon>Metazoa</taxon>
        <taxon>Ecdysozoa</taxon>
        <taxon>Arthropoda</taxon>
        <taxon>Hexapoda</taxon>
        <taxon>Insecta</taxon>
        <taxon>Pterygota</taxon>
        <taxon>Neoptera</taxon>
        <taxon>Endopterygota</taxon>
        <taxon>Hymenoptera</taxon>
        <taxon>Apocrita</taxon>
        <taxon>Aculeata</taxon>
        <taxon>Formicoidea</taxon>
        <taxon>Formicidae</taxon>
        <taxon>Myrmicinae</taxon>
        <taxon>Cardiocondyla</taxon>
    </lineage>
</organism>
<dbReference type="AlphaFoldDB" id="A0AAW2GPU3"/>
<proteinExistence type="predicted"/>
<evidence type="ECO:0000256" key="2">
    <source>
        <dbReference type="ARBA" id="ARBA00004123"/>
    </source>
</evidence>
<evidence type="ECO:0000313" key="8">
    <source>
        <dbReference type="Proteomes" id="UP001430953"/>
    </source>
</evidence>
<protein>
    <recommendedName>
        <fullName evidence="4">Cilia- and flagella-associated protein 299</fullName>
    </recommendedName>
</protein>
<dbReference type="GO" id="GO:0005737">
    <property type="term" value="C:cytoplasm"/>
    <property type="evidence" value="ECO:0007669"/>
    <property type="project" value="UniProtKB-SubCell"/>
</dbReference>
<comment type="function">
    <text evidence="1">May be involved in spermatogenesis.</text>
</comment>
<dbReference type="InterPro" id="IPR027887">
    <property type="entry name" value="DUF4464"/>
</dbReference>
<keyword evidence="6" id="KW-0539">Nucleus</keyword>
<sequence>MTVVGTQTDSDKRLLKFQKYEEYIDSLVTPADIYYLKSIETARQLAELGYRYTSETLNEESFYRRLQAVRNLLFPIHRPYELVSESVSPVGRLMEELALREQANRSKTLSTIIFVRRFVAKTQFEESAYIDFGDRLELEDWLPYYRGERKLSPLRRDLAYYHWRTGRTCLNETRNYTPIVDPERGLLLKNIHDRRIIAVDPDAPSPGVRTTRVRIRCPFYKHVILYDHMLQSKITYIN</sequence>
<reference evidence="7 8" key="1">
    <citation type="submission" date="2023-03" db="EMBL/GenBank/DDBJ databases">
        <title>High recombination rates correlate with genetic variation in Cardiocondyla obscurior ants.</title>
        <authorList>
            <person name="Errbii M."/>
        </authorList>
    </citation>
    <scope>NUCLEOTIDE SEQUENCE [LARGE SCALE GENOMIC DNA]</scope>
    <source>
        <strain evidence="7">Alpha-2009</strain>
        <tissue evidence="7">Whole body</tissue>
    </source>
</reference>
<dbReference type="PANTHER" id="PTHR33588:SF1">
    <property type="entry name" value="CILIA- AND FLAGELLA-ASSOCIATED PROTEIN 299"/>
    <property type="match status" value="1"/>
</dbReference>
<evidence type="ECO:0000256" key="1">
    <source>
        <dbReference type="ARBA" id="ARBA00003056"/>
    </source>
</evidence>
<keyword evidence="5" id="KW-0963">Cytoplasm</keyword>
<dbReference type="EMBL" id="JADYXP020000003">
    <property type="protein sequence ID" value="KAL0129276.1"/>
    <property type="molecule type" value="Genomic_DNA"/>
</dbReference>
<evidence type="ECO:0000313" key="7">
    <source>
        <dbReference type="EMBL" id="KAL0129276.1"/>
    </source>
</evidence>
<dbReference type="Pfam" id="PF14713">
    <property type="entry name" value="DUF4464"/>
    <property type="match status" value="1"/>
</dbReference>
<name>A0AAW2GPU3_9HYME</name>